<dbReference type="InterPro" id="IPR013727">
    <property type="entry name" value="2CSK_N"/>
</dbReference>
<organism evidence="14">
    <name type="scientific">mine drainage metagenome</name>
    <dbReference type="NCBI Taxonomy" id="410659"/>
    <lineage>
        <taxon>unclassified sequences</taxon>
        <taxon>metagenomes</taxon>
        <taxon>ecological metagenomes</taxon>
    </lineage>
</organism>
<dbReference type="AlphaFoldDB" id="A0A1J5QFS1"/>
<accession>A0A1J5QFS1</accession>
<protein>
    <recommendedName>
        <fullName evidence="3">histidine kinase</fullName>
        <ecNumber evidence="3">2.7.13.3</ecNumber>
    </recommendedName>
</protein>
<dbReference type="SMART" id="SM00387">
    <property type="entry name" value="HATPase_c"/>
    <property type="match status" value="1"/>
</dbReference>
<dbReference type="InterPro" id="IPR003660">
    <property type="entry name" value="HAMP_dom"/>
</dbReference>
<dbReference type="Gene3D" id="1.10.287.130">
    <property type="match status" value="1"/>
</dbReference>
<keyword evidence="7" id="KW-0418">Kinase</keyword>
<dbReference type="EC" id="2.7.13.3" evidence="3"/>
<dbReference type="PANTHER" id="PTHR45436:SF15">
    <property type="entry name" value="SENSOR HISTIDINE KINASE CUSS"/>
    <property type="match status" value="1"/>
</dbReference>
<dbReference type="SUPFAM" id="SSF47384">
    <property type="entry name" value="Homodimeric domain of signal transducing histidine kinase"/>
    <property type="match status" value="1"/>
</dbReference>
<evidence type="ECO:0000256" key="6">
    <source>
        <dbReference type="ARBA" id="ARBA00022692"/>
    </source>
</evidence>
<dbReference type="PROSITE" id="PS50109">
    <property type="entry name" value="HIS_KIN"/>
    <property type="match status" value="1"/>
</dbReference>
<keyword evidence="4" id="KW-0597">Phosphoprotein</keyword>
<keyword evidence="9" id="KW-0902">Two-component regulatory system</keyword>
<dbReference type="SMART" id="SM00388">
    <property type="entry name" value="HisKA"/>
    <property type="match status" value="1"/>
</dbReference>
<keyword evidence="5 14" id="KW-0808">Transferase</keyword>
<dbReference type="CDD" id="cd00075">
    <property type="entry name" value="HATPase"/>
    <property type="match status" value="1"/>
</dbReference>
<dbReference type="PRINTS" id="PR00344">
    <property type="entry name" value="BCTRLSENSOR"/>
</dbReference>
<dbReference type="GO" id="GO:0000155">
    <property type="term" value="F:phosphorelay sensor kinase activity"/>
    <property type="evidence" value="ECO:0007669"/>
    <property type="project" value="InterPro"/>
</dbReference>
<dbReference type="Pfam" id="PF08521">
    <property type="entry name" value="2CSK_N"/>
    <property type="match status" value="1"/>
</dbReference>
<dbReference type="Pfam" id="PF00512">
    <property type="entry name" value="HisKA"/>
    <property type="match status" value="1"/>
</dbReference>
<reference evidence="14" key="1">
    <citation type="submission" date="2016-10" db="EMBL/GenBank/DDBJ databases">
        <title>Sequence of Gallionella enrichment culture.</title>
        <authorList>
            <person name="Poehlein A."/>
            <person name="Muehling M."/>
            <person name="Daniel R."/>
        </authorList>
    </citation>
    <scope>NUCLEOTIDE SEQUENCE</scope>
</reference>
<keyword evidence="10 11" id="KW-0472">Membrane</keyword>
<name>A0A1J5QFS1_9ZZZZ</name>
<evidence type="ECO:0000256" key="7">
    <source>
        <dbReference type="ARBA" id="ARBA00022777"/>
    </source>
</evidence>
<evidence type="ECO:0000256" key="1">
    <source>
        <dbReference type="ARBA" id="ARBA00000085"/>
    </source>
</evidence>
<evidence type="ECO:0000256" key="2">
    <source>
        <dbReference type="ARBA" id="ARBA00004141"/>
    </source>
</evidence>
<comment type="subcellular location">
    <subcellularLocation>
        <location evidence="2">Membrane</location>
        <topology evidence="2">Multi-pass membrane protein</topology>
    </subcellularLocation>
</comment>
<comment type="caution">
    <text evidence="14">The sequence shown here is derived from an EMBL/GenBank/DDBJ whole genome shotgun (WGS) entry which is preliminary data.</text>
</comment>
<dbReference type="PANTHER" id="PTHR45436">
    <property type="entry name" value="SENSOR HISTIDINE KINASE YKOH"/>
    <property type="match status" value="1"/>
</dbReference>
<evidence type="ECO:0000259" key="13">
    <source>
        <dbReference type="PROSITE" id="PS50885"/>
    </source>
</evidence>
<feature type="domain" description="HAMP" evidence="13">
    <location>
        <begin position="197"/>
        <end position="249"/>
    </location>
</feature>
<gene>
    <name evidence="14" type="primary">qseC_23</name>
    <name evidence="14" type="ORF">GALL_361440</name>
</gene>
<feature type="transmembrane region" description="Helical" evidence="11">
    <location>
        <begin position="20"/>
        <end position="43"/>
    </location>
</feature>
<dbReference type="EMBL" id="MLJW01000846">
    <property type="protein sequence ID" value="OIQ82074.1"/>
    <property type="molecule type" value="Genomic_DNA"/>
</dbReference>
<dbReference type="InterPro" id="IPR003661">
    <property type="entry name" value="HisK_dim/P_dom"/>
</dbReference>
<evidence type="ECO:0000256" key="9">
    <source>
        <dbReference type="ARBA" id="ARBA00023012"/>
    </source>
</evidence>
<evidence type="ECO:0000259" key="12">
    <source>
        <dbReference type="PROSITE" id="PS50109"/>
    </source>
</evidence>
<dbReference type="InterPro" id="IPR050428">
    <property type="entry name" value="TCS_sensor_his_kinase"/>
</dbReference>
<dbReference type="InterPro" id="IPR005467">
    <property type="entry name" value="His_kinase_dom"/>
</dbReference>
<dbReference type="PROSITE" id="PS50885">
    <property type="entry name" value="HAMP"/>
    <property type="match status" value="1"/>
</dbReference>
<dbReference type="InterPro" id="IPR004358">
    <property type="entry name" value="Sig_transdc_His_kin-like_C"/>
</dbReference>
<evidence type="ECO:0000256" key="11">
    <source>
        <dbReference type="SAM" id="Phobius"/>
    </source>
</evidence>
<keyword evidence="6 11" id="KW-0812">Transmembrane</keyword>
<keyword evidence="8 11" id="KW-1133">Transmembrane helix</keyword>
<evidence type="ECO:0000256" key="4">
    <source>
        <dbReference type="ARBA" id="ARBA00022553"/>
    </source>
</evidence>
<dbReference type="InterPro" id="IPR036097">
    <property type="entry name" value="HisK_dim/P_sf"/>
</dbReference>
<feature type="domain" description="Histidine kinase" evidence="12">
    <location>
        <begin position="257"/>
        <end position="478"/>
    </location>
</feature>
<dbReference type="GO" id="GO:0005886">
    <property type="term" value="C:plasma membrane"/>
    <property type="evidence" value="ECO:0007669"/>
    <property type="project" value="TreeGrafter"/>
</dbReference>
<dbReference type="Gene3D" id="3.30.565.10">
    <property type="entry name" value="Histidine kinase-like ATPase, C-terminal domain"/>
    <property type="match status" value="1"/>
</dbReference>
<evidence type="ECO:0000256" key="8">
    <source>
        <dbReference type="ARBA" id="ARBA00022989"/>
    </source>
</evidence>
<proteinExistence type="predicted"/>
<evidence type="ECO:0000256" key="5">
    <source>
        <dbReference type="ARBA" id="ARBA00022679"/>
    </source>
</evidence>
<dbReference type="InterPro" id="IPR003594">
    <property type="entry name" value="HATPase_dom"/>
</dbReference>
<sequence length="490" mass="53393">MSTATPTAEPRRQRSLFGEILDWMLVPLLLVWPLSIGITFLVAQAVASRPFDNSLTQRANVLANLTAGDARFAAGLLPALQRADAELHQQPRLMQLRAADGSLIGGTADIPAPPDLRWAQRPGVHLRDALVDGRNMRVASRWVEPQAQRRHGPGVLVQVAESMGPRSALAREIMRGVILPQFVIVPISILLVWFGLGQGIVPLDELQARIRRRRPDDLSPIDQREAPEEIAPLVDSINGLLGRLENSIHTQKRFIADAAHQLKTPLAGLRMQSELAQREADPQELRASLRQIGLSVVRTTRLVNQLLTLARTENQGLTAVGTRLDLRLPVRDALQDIAPLAIGKGLELEFDAPAQPLWVRGNAMLLQELTKNLIDNAIVYTPRGGSVAVRLRARAQDWRIELAVEDTGIGIAPADRELVLQPFYRVLGTGQDGSGLGLSIVQEIARQHGAELELADNPASADAARPGLCARLSFAGVETDELPQPDAPPP</sequence>
<feature type="transmembrane region" description="Helical" evidence="11">
    <location>
        <begin position="176"/>
        <end position="196"/>
    </location>
</feature>
<evidence type="ECO:0000256" key="10">
    <source>
        <dbReference type="ARBA" id="ARBA00023136"/>
    </source>
</evidence>
<evidence type="ECO:0000256" key="3">
    <source>
        <dbReference type="ARBA" id="ARBA00012438"/>
    </source>
</evidence>
<dbReference type="CDD" id="cd00082">
    <property type="entry name" value="HisKA"/>
    <property type="match status" value="1"/>
</dbReference>
<comment type="catalytic activity">
    <reaction evidence="1">
        <text>ATP + protein L-histidine = ADP + protein N-phospho-L-histidine.</text>
        <dbReference type="EC" id="2.7.13.3"/>
    </reaction>
</comment>
<dbReference type="InterPro" id="IPR036890">
    <property type="entry name" value="HATPase_C_sf"/>
</dbReference>
<evidence type="ECO:0000313" key="14">
    <source>
        <dbReference type="EMBL" id="OIQ82074.1"/>
    </source>
</evidence>
<dbReference type="SUPFAM" id="SSF55874">
    <property type="entry name" value="ATPase domain of HSP90 chaperone/DNA topoisomerase II/histidine kinase"/>
    <property type="match status" value="1"/>
</dbReference>
<dbReference type="Pfam" id="PF02518">
    <property type="entry name" value="HATPase_c"/>
    <property type="match status" value="1"/>
</dbReference>